<keyword evidence="2" id="KW-0806">Transcription termination</keyword>
<keyword evidence="2" id="KW-0805">Transcription regulation</keyword>
<dbReference type="InterPro" id="IPR038538">
    <property type="entry name" value="MTERF_sf"/>
</dbReference>
<dbReference type="KEGG" id="pavi:110759435"/>
<evidence type="ECO:0000313" key="4">
    <source>
        <dbReference type="Proteomes" id="UP000515124"/>
    </source>
</evidence>
<comment type="similarity">
    <text evidence="1">Belongs to the mTERF family.</text>
</comment>
<dbReference type="GeneID" id="110759435"/>
<keyword evidence="4" id="KW-1185">Reference proteome</keyword>
<dbReference type="PANTHER" id="PTHR13068">
    <property type="entry name" value="CGI-12 PROTEIN-RELATED"/>
    <property type="match status" value="1"/>
</dbReference>
<dbReference type="GO" id="GO:0006353">
    <property type="term" value="P:DNA-templated transcription termination"/>
    <property type="evidence" value="ECO:0007669"/>
    <property type="project" value="UniProtKB-KW"/>
</dbReference>
<evidence type="ECO:0000256" key="3">
    <source>
        <dbReference type="ARBA" id="ARBA00022946"/>
    </source>
</evidence>
<reference evidence="5" key="1">
    <citation type="submission" date="2025-08" db="UniProtKB">
        <authorList>
            <consortium name="RefSeq"/>
        </authorList>
    </citation>
    <scope>IDENTIFICATION</scope>
</reference>
<dbReference type="Gramene" id="Pav_sc0000689.1_g350.1.mk:mrna">
    <property type="protein sequence ID" value="Pav_sc0000689.1_g350.1.mk:CDS:1"/>
    <property type="gene ID" value="Pav_sc0000689.1_g350.1.mk"/>
</dbReference>
<evidence type="ECO:0000256" key="2">
    <source>
        <dbReference type="ARBA" id="ARBA00022472"/>
    </source>
</evidence>
<dbReference type="RefSeq" id="XP_021817173.1">
    <property type="nucleotide sequence ID" value="XM_021961481.1"/>
</dbReference>
<protein>
    <submittedName>
        <fullName evidence="5">Uncharacterized protein LOC110759435</fullName>
    </submittedName>
</protein>
<dbReference type="FunFam" id="1.25.70.10:FF:000001">
    <property type="entry name" value="Mitochondrial transcription termination factor-like"/>
    <property type="match status" value="1"/>
</dbReference>
<dbReference type="InterPro" id="IPR003690">
    <property type="entry name" value="MTERF"/>
</dbReference>
<dbReference type="AlphaFoldDB" id="A0A6P5SU43"/>
<gene>
    <name evidence="5" type="primary">LOC110759435</name>
</gene>
<keyword evidence="2" id="KW-0804">Transcription</keyword>
<dbReference type="PANTHER" id="PTHR13068:SF133">
    <property type="entry name" value="MITOCHONDRIAL TRANSCRIPTION TERMINATION FACTOR FAMILY PROTEIN"/>
    <property type="match status" value="1"/>
</dbReference>
<dbReference type="Proteomes" id="UP000515124">
    <property type="component" value="Unplaced"/>
</dbReference>
<evidence type="ECO:0000256" key="1">
    <source>
        <dbReference type="ARBA" id="ARBA00007692"/>
    </source>
</evidence>
<dbReference type="Gene3D" id="1.25.70.10">
    <property type="entry name" value="Transcription termination factor 3, mitochondrial"/>
    <property type="match status" value="1"/>
</dbReference>
<sequence>MLGSNSCKRLQLLLPSCRIVGGSVTHLHFFQKEPIFISSYSSKSSLVSGNDKLQEKVISFTVSYLINSCGLSPKLALSASKTVQFDNREGPDSVLNVLRNHGFSDDHISQLVRKRPKLLSANAEKTVVPKLEFLSSVGLSGTGLFRVLYSNPDIILKHSLERTIIPCYDIIKSLLLVDEKVALFLRSSYRVMSSKLINMVPNISVLRALEVPQASISLWVTCHPFVLSLDTEKFKENIKKVTGMGFAPSSATFMKALDVISLTDALTWDQKMEVYKKCGWTEDDFLLAFRKNPFFMSLSCKKFSSKMDFLMMGWQPADVARNPTVLTYSLEKWIIPRCSVIRVLLLKGLIVKGEFSLGTIMAPEKYFLDRFVIRYQEQVPELLHILQGKIGIVELGFGF</sequence>
<dbReference type="Pfam" id="PF02536">
    <property type="entry name" value="mTERF"/>
    <property type="match status" value="1"/>
</dbReference>
<keyword evidence="3" id="KW-0809">Transit peptide</keyword>
<organism evidence="4 5">
    <name type="scientific">Prunus avium</name>
    <name type="common">Cherry</name>
    <name type="synonym">Cerasus avium</name>
    <dbReference type="NCBI Taxonomy" id="42229"/>
    <lineage>
        <taxon>Eukaryota</taxon>
        <taxon>Viridiplantae</taxon>
        <taxon>Streptophyta</taxon>
        <taxon>Embryophyta</taxon>
        <taxon>Tracheophyta</taxon>
        <taxon>Spermatophyta</taxon>
        <taxon>Magnoliopsida</taxon>
        <taxon>eudicotyledons</taxon>
        <taxon>Gunneridae</taxon>
        <taxon>Pentapetalae</taxon>
        <taxon>rosids</taxon>
        <taxon>fabids</taxon>
        <taxon>Rosales</taxon>
        <taxon>Rosaceae</taxon>
        <taxon>Amygdaloideae</taxon>
        <taxon>Amygdaleae</taxon>
        <taxon>Prunus</taxon>
    </lineage>
</organism>
<dbReference type="GO" id="GO:0003676">
    <property type="term" value="F:nucleic acid binding"/>
    <property type="evidence" value="ECO:0007669"/>
    <property type="project" value="InterPro"/>
</dbReference>
<name>A0A6P5SU43_PRUAV</name>
<evidence type="ECO:0000313" key="5">
    <source>
        <dbReference type="RefSeq" id="XP_021817173.1"/>
    </source>
</evidence>
<dbReference type="SMART" id="SM00733">
    <property type="entry name" value="Mterf"/>
    <property type="match status" value="6"/>
</dbReference>
<accession>A0A6P5SU43</accession>
<proteinExistence type="inferred from homology"/>